<dbReference type="Proteomes" id="UP000018208">
    <property type="component" value="Unassembled WGS sequence"/>
</dbReference>
<dbReference type="PANTHER" id="PTHR10779">
    <property type="entry name" value="DYNEIN LIGHT CHAIN ROADBLOCK"/>
    <property type="match status" value="1"/>
</dbReference>
<gene>
    <name evidence="3" type="ORF">SS50377_10234</name>
    <name evidence="4" type="ORF">SS50377_25614</name>
</gene>
<dbReference type="SMART" id="SM00960">
    <property type="entry name" value="Robl_LC7"/>
    <property type="match status" value="1"/>
</dbReference>
<keyword evidence="5" id="KW-1185">Reference proteome</keyword>
<accession>V6LY40</accession>
<dbReference type="OrthoDB" id="9985637at2759"/>
<dbReference type="Pfam" id="PF03259">
    <property type="entry name" value="Robl_LC7"/>
    <property type="match status" value="1"/>
</dbReference>
<dbReference type="Gene3D" id="3.30.450.30">
    <property type="entry name" value="Dynein light chain 2a, cytoplasmic"/>
    <property type="match status" value="1"/>
</dbReference>
<protein>
    <submittedName>
        <fullName evidence="3">Dynein light chain roadblock-type 2</fullName>
    </submittedName>
</protein>
<dbReference type="SUPFAM" id="SSF103196">
    <property type="entry name" value="Roadblock/LC7 domain"/>
    <property type="match status" value="1"/>
</dbReference>
<organism evidence="3">
    <name type="scientific">Spironucleus salmonicida</name>
    <dbReference type="NCBI Taxonomy" id="348837"/>
    <lineage>
        <taxon>Eukaryota</taxon>
        <taxon>Metamonada</taxon>
        <taxon>Diplomonadida</taxon>
        <taxon>Hexamitidae</taxon>
        <taxon>Hexamitinae</taxon>
        <taxon>Spironucleus</taxon>
    </lineage>
</organism>
<sequence length="98" mass="10847">MDIFATIKRISSHESVDGVLILQDDGNVLHSSFEQDADTSRYAKLVLPLGMLACSSIRDVDPVNELQYARIGSMNKEINIVPQGKYFVVTVCSVTDQE</sequence>
<dbReference type="VEuPathDB" id="GiardiaDB:SS50377_25614"/>
<reference evidence="3 4" key="1">
    <citation type="journal article" date="2014" name="PLoS Genet.">
        <title>The Genome of Spironucleus salmonicida Highlights a Fish Pathogen Adapted to Fluctuating Environments.</title>
        <authorList>
            <person name="Xu F."/>
            <person name="Jerlstrom-Hultqvist J."/>
            <person name="Einarsson E."/>
            <person name="Astvaldsson A."/>
            <person name="Svard S.G."/>
            <person name="Andersson J.O."/>
        </authorList>
    </citation>
    <scope>NUCLEOTIDE SEQUENCE</scope>
    <source>
        <strain evidence="4">ATCC 50377</strain>
    </source>
</reference>
<comment type="similarity">
    <text evidence="1">Belongs to the GAMAD family.</text>
</comment>
<evidence type="ECO:0000313" key="3">
    <source>
        <dbReference type="EMBL" id="EST49485.1"/>
    </source>
</evidence>
<evidence type="ECO:0000259" key="2">
    <source>
        <dbReference type="SMART" id="SM00960"/>
    </source>
</evidence>
<proteinExistence type="inferred from homology"/>
<dbReference type="EMBL" id="KI545950">
    <property type="protein sequence ID" value="EST49485.1"/>
    <property type="molecule type" value="Genomic_DNA"/>
</dbReference>
<evidence type="ECO:0000313" key="5">
    <source>
        <dbReference type="Proteomes" id="UP000018208"/>
    </source>
</evidence>
<reference evidence="4" key="2">
    <citation type="submission" date="2020-12" db="EMBL/GenBank/DDBJ databases">
        <title>New Spironucleus salmonicida genome in near-complete chromosomes.</title>
        <authorList>
            <person name="Xu F."/>
            <person name="Kurt Z."/>
            <person name="Jimenez-Gonzalez A."/>
            <person name="Astvaldsson A."/>
            <person name="Andersson J.O."/>
            <person name="Svard S.G."/>
        </authorList>
    </citation>
    <scope>NUCLEOTIDE SEQUENCE</scope>
    <source>
        <strain evidence="4">ATCC 50377</strain>
    </source>
</reference>
<dbReference type="EMBL" id="AUWU02000006">
    <property type="protein sequence ID" value="KAH0571429.1"/>
    <property type="molecule type" value="Genomic_DNA"/>
</dbReference>
<name>V6LY40_9EUKA</name>
<evidence type="ECO:0000256" key="1">
    <source>
        <dbReference type="ARBA" id="ARBA00007191"/>
    </source>
</evidence>
<dbReference type="InterPro" id="IPR004942">
    <property type="entry name" value="Roadblock/LAMTOR2_dom"/>
</dbReference>
<evidence type="ECO:0000313" key="4">
    <source>
        <dbReference type="EMBL" id="KAH0571429.1"/>
    </source>
</evidence>
<feature type="domain" description="Roadblock/LAMTOR2" evidence="2">
    <location>
        <begin position="3"/>
        <end position="93"/>
    </location>
</feature>
<dbReference type="AlphaFoldDB" id="V6LY40"/>